<dbReference type="InterPro" id="IPR036390">
    <property type="entry name" value="WH_DNA-bd_sf"/>
</dbReference>
<dbReference type="Proteomes" id="UP000198922">
    <property type="component" value="Unassembled WGS sequence"/>
</dbReference>
<evidence type="ECO:0000313" key="2">
    <source>
        <dbReference type="Proteomes" id="UP000198922"/>
    </source>
</evidence>
<dbReference type="AlphaFoldDB" id="A0A1G7ITR3"/>
<accession>A0A1G7ITR3</accession>
<name>A0A1G7ITR3_9RHOB</name>
<organism evidence="1 2">
    <name type="scientific">Limimaricola pyoseonensis</name>
    <dbReference type="NCBI Taxonomy" id="521013"/>
    <lineage>
        <taxon>Bacteria</taxon>
        <taxon>Pseudomonadati</taxon>
        <taxon>Pseudomonadota</taxon>
        <taxon>Alphaproteobacteria</taxon>
        <taxon>Rhodobacterales</taxon>
        <taxon>Paracoccaceae</taxon>
        <taxon>Limimaricola</taxon>
    </lineage>
</organism>
<dbReference type="EMBL" id="FNAT01000008">
    <property type="protein sequence ID" value="SDF16090.1"/>
    <property type="molecule type" value="Genomic_DNA"/>
</dbReference>
<protein>
    <recommendedName>
        <fullName evidence="3">DnaA N-terminal domain-containing protein</fullName>
    </recommendedName>
</protein>
<evidence type="ECO:0008006" key="3">
    <source>
        <dbReference type="Google" id="ProtNLM"/>
    </source>
</evidence>
<gene>
    <name evidence="1" type="ORF">SAMN04488567_3525</name>
</gene>
<reference evidence="2" key="1">
    <citation type="submission" date="2016-10" db="EMBL/GenBank/DDBJ databases">
        <authorList>
            <person name="Varghese N."/>
            <person name="Submissions S."/>
        </authorList>
    </citation>
    <scope>NUCLEOTIDE SEQUENCE [LARGE SCALE GENOMIC DNA]</scope>
    <source>
        <strain evidence="2">DSM 21424</strain>
    </source>
</reference>
<evidence type="ECO:0000313" key="1">
    <source>
        <dbReference type="EMBL" id="SDF16090.1"/>
    </source>
</evidence>
<sequence>MTTPATGVAMTGRAMLTTKPVGRGAAARKYDILTALGAHALSRGKAEQKLVLRLMTLITARYNWTREELAVGQREIARLWAVDERTVKREMAKLRAMGWLSVSRAGARGRVTEYRLEIERLLKDTRPTWEAVGPDFALRLEGQEESPKVVPLPMKGEVPAPDLSAGHEWALAQGVLHSEDPALYGSWLRGLSRESRAGGRLTLAAPSRFHAAYVQTHLERRLLAACQSVDDSVSEIVLTVR</sequence>
<keyword evidence="2" id="KW-1185">Reference proteome</keyword>
<proteinExistence type="predicted"/>
<dbReference type="SUPFAM" id="SSF46785">
    <property type="entry name" value="Winged helix' DNA-binding domain"/>
    <property type="match status" value="1"/>
</dbReference>